<organism evidence="1 2">
    <name type="scientific">Selenomonas ruminantium subsp. lactilytica (strain NBRC 103574 / TAM6421)</name>
    <dbReference type="NCBI Taxonomy" id="927704"/>
    <lineage>
        <taxon>Bacteria</taxon>
        <taxon>Bacillati</taxon>
        <taxon>Bacillota</taxon>
        <taxon>Negativicutes</taxon>
        <taxon>Selenomonadales</taxon>
        <taxon>Selenomonadaceae</taxon>
        <taxon>Selenomonas</taxon>
    </lineage>
</organism>
<proteinExistence type="predicted"/>
<dbReference type="AlphaFoldDB" id="I0GLV3"/>
<accession>I0GLV3</accession>
<sequence length="442" mass="50009">MHANNPILQTQNREISQYYYKVELTDEIGFQFARIFLPEALLPDGWKVKAETWATAKNTASALAGVDLYTQASEVADAYNFATFQNLEEHYKGKSYEEIKQMSFTNKGPTYNADGTRQEVFNMDGEATINNNMRSLMINFKPDFQSENKLTDNWDLDKIDTMTPEDARVVLYDNGIKLTNWRIVDSNGDVLEENEGGVSLWGKFYDKLTNLFGEETAKTLVFSRIGSVINVINPYKVRNLSSLSPAEISYNIYTDEPNELDPLFVRIESEEYNTQSGNKWVTNTVRDISINIKADNTIKSNDKYLYRPMIFVYDGPVGEDEDGDGIGERGVGRKSRTVTLNLEADFRGIIYAPNSPVHVEGNNHKFQGIIIAQSIVDAAGNVITMPEIQSSETDADLQIFYQNSEINLGDAQYDDFGVVRLTKYNNPQKDVFYLKGRASITI</sequence>
<protein>
    <submittedName>
        <fullName evidence="1">Uncharacterized protein</fullName>
    </submittedName>
</protein>
<gene>
    <name evidence="1" type="ordered locus">SELR_00320</name>
</gene>
<dbReference type="Proteomes" id="UP000007887">
    <property type="component" value="Chromosome"/>
</dbReference>
<dbReference type="HOGENOM" id="CLU_619477_0_0_9"/>
<evidence type="ECO:0000313" key="1">
    <source>
        <dbReference type="EMBL" id="BAL81740.1"/>
    </source>
</evidence>
<evidence type="ECO:0000313" key="2">
    <source>
        <dbReference type="Proteomes" id="UP000007887"/>
    </source>
</evidence>
<reference evidence="1 2" key="1">
    <citation type="submission" date="2011-10" db="EMBL/GenBank/DDBJ databases">
        <title>Whole genome sequence of Selenomonas ruminantium subsp. lactilytica TAM6421.</title>
        <authorList>
            <person name="Oguchi A."/>
            <person name="Ankai A."/>
            <person name="Kaneko J."/>
            <person name="Yamada-Narita S."/>
            <person name="Fukui S."/>
            <person name="Takahashi M."/>
            <person name="Onodera T."/>
            <person name="Kojima S."/>
            <person name="Fushimi T."/>
            <person name="Abe N."/>
            <person name="Kamio Y."/>
            <person name="Yamazaki S."/>
            <person name="Fujita N."/>
        </authorList>
    </citation>
    <scope>NUCLEOTIDE SEQUENCE [LARGE SCALE GENOMIC DNA]</scope>
    <source>
        <strain evidence="2">NBRC 103574 / TAM6421</strain>
    </source>
</reference>
<dbReference type="KEGG" id="sri:SELR_00320"/>
<dbReference type="EMBL" id="AP012292">
    <property type="protein sequence ID" value="BAL81740.1"/>
    <property type="molecule type" value="Genomic_DNA"/>
</dbReference>
<dbReference type="PATRIC" id="fig|927704.6.peg.34"/>
<name>I0GLV3_SELRL</name>